<evidence type="ECO:0000313" key="4">
    <source>
        <dbReference type="Proteomes" id="UP001388673"/>
    </source>
</evidence>
<protein>
    <recommendedName>
        <fullName evidence="2">G-patch domain-containing protein</fullName>
    </recommendedName>
</protein>
<feature type="compositionally biased region" description="Low complexity" evidence="1">
    <location>
        <begin position="167"/>
        <end position="178"/>
    </location>
</feature>
<dbReference type="InterPro" id="IPR039249">
    <property type="entry name" value="GPATCH11"/>
</dbReference>
<dbReference type="GeneID" id="92181407"/>
<reference evidence="3 4" key="1">
    <citation type="journal article" date="2024" name="bioRxiv">
        <title>Comparative genomics of Cryptococcus and Kwoniella reveals pathogenesis evolution and contrasting karyotype dynamics via intercentromeric recombination or chromosome fusion.</title>
        <authorList>
            <person name="Coelho M.A."/>
            <person name="David-Palma M."/>
            <person name="Shea T."/>
            <person name="Bowers K."/>
            <person name="McGinley-Smith S."/>
            <person name="Mohammad A.W."/>
            <person name="Gnirke A."/>
            <person name="Yurkov A.M."/>
            <person name="Nowrousian M."/>
            <person name="Sun S."/>
            <person name="Cuomo C.A."/>
            <person name="Heitman J."/>
        </authorList>
    </citation>
    <scope>NUCLEOTIDE SEQUENCE [LARGE SCALE GENOMIC DNA]</scope>
    <source>
        <strain evidence="3 4">CBS 13917</strain>
    </source>
</reference>
<feature type="compositionally biased region" description="Low complexity" evidence="1">
    <location>
        <begin position="94"/>
        <end position="108"/>
    </location>
</feature>
<dbReference type="RefSeq" id="XP_066802629.1">
    <property type="nucleotide sequence ID" value="XM_066947250.1"/>
</dbReference>
<dbReference type="EMBL" id="JBCAWK010000007">
    <property type="protein sequence ID" value="KAK8853443.1"/>
    <property type="molecule type" value="Genomic_DNA"/>
</dbReference>
<dbReference type="PROSITE" id="PS50174">
    <property type="entry name" value="G_PATCH"/>
    <property type="match status" value="1"/>
</dbReference>
<dbReference type="Proteomes" id="UP001388673">
    <property type="component" value="Unassembled WGS sequence"/>
</dbReference>
<accession>A0AAW0YMS3</accession>
<dbReference type="Pfam" id="PF13821">
    <property type="entry name" value="DUF4187"/>
    <property type="match status" value="1"/>
</dbReference>
<feature type="compositionally biased region" description="Polar residues" evidence="1">
    <location>
        <begin position="182"/>
        <end position="193"/>
    </location>
</feature>
<gene>
    <name evidence="3" type="ORF">IAR55_004149</name>
</gene>
<sequence>MGASSDSEDDFMSDKFLVDAAASSSSSTKTKEMSYSARRSAQALKGMRAGQAKNQIKLKELEEIQRRKGLETSLFEGIQTQAVGTAAVPGDGRGSNSSAAAATTTTMTTGGGNKAVEMMMKMGWKMGEGLGKKRSPSPPSSSKRAKLNLVEDDEDDEDSTSRGGLGLSSSSRLKTGSKPSFIPTSSSTDTQPKAQPRTEPIRISMWSGRAGLTARPPSPPPLRQPSSRRDPDALDPEKMERLGKETEGFRERQRREFGEKERERKGWKARERLREFDVEKGVKFHPLHVLPSDPLGTIPRPLLRLIYPSQVLSPSPPRSLSPDPILSHGKQENLSAAEKMREQIRRDMLTDLGDGGDDSEDEDGVVRFGTGISAERKHDDMEERQGKTGDGETETYEGVNWEDMVSGVKRVLAMDPATYLTFVVDQLRNEYLFCFWCAYKYRSFEEMDEPGGCPGEEEDDH</sequence>
<keyword evidence="4" id="KW-1185">Reference proteome</keyword>
<feature type="domain" description="G-patch" evidence="2">
    <location>
        <begin position="111"/>
        <end position="170"/>
    </location>
</feature>
<dbReference type="GO" id="GO:0003676">
    <property type="term" value="F:nucleic acid binding"/>
    <property type="evidence" value="ECO:0007669"/>
    <property type="project" value="InterPro"/>
</dbReference>
<evidence type="ECO:0000256" key="1">
    <source>
        <dbReference type="SAM" id="MobiDB-lite"/>
    </source>
</evidence>
<dbReference type="InterPro" id="IPR000467">
    <property type="entry name" value="G_patch_dom"/>
</dbReference>
<dbReference type="SMART" id="SM01173">
    <property type="entry name" value="DUF4187"/>
    <property type="match status" value="1"/>
</dbReference>
<dbReference type="PANTHER" id="PTHR21032">
    <property type="entry name" value="G PATCH DOMAIN-CONTAINING PROTEIN 11"/>
    <property type="match status" value="1"/>
</dbReference>
<name>A0AAW0YMS3_9TREE</name>
<feature type="region of interest" description="Disordered" evidence="1">
    <location>
        <begin position="20"/>
        <end position="51"/>
    </location>
</feature>
<dbReference type="Pfam" id="PF01585">
    <property type="entry name" value="G-patch"/>
    <property type="match status" value="1"/>
</dbReference>
<dbReference type="GO" id="GO:0000776">
    <property type="term" value="C:kinetochore"/>
    <property type="evidence" value="ECO:0007669"/>
    <property type="project" value="TreeGrafter"/>
</dbReference>
<feature type="compositionally biased region" description="Low complexity" evidence="1">
    <location>
        <begin position="118"/>
        <end position="127"/>
    </location>
</feature>
<dbReference type="AlphaFoldDB" id="A0AAW0YMS3"/>
<comment type="caution">
    <text evidence="3">The sequence shown here is derived from an EMBL/GenBank/DDBJ whole genome shotgun (WGS) entry which is preliminary data.</text>
</comment>
<organism evidence="3 4">
    <name type="scientific">Kwoniella newhampshirensis</name>
    <dbReference type="NCBI Taxonomy" id="1651941"/>
    <lineage>
        <taxon>Eukaryota</taxon>
        <taxon>Fungi</taxon>
        <taxon>Dikarya</taxon>
        <taxon>Basidiomycota</taxon>
        <taxon>Agaricomycotina</taxon>
        <taxon>Tremellomycetes</taxon>
        <taxon>Tremellales</taxon>
        <taxon>Cryptococcaceae</taxon>
        <taxon>Kwoniella</taxon>
    </lineage>
</organism>
<feature type="compositionally biased region" description="Basic and acidic residues" evidence="1">
    <location>
        <begin position="227"/>
        <end position="266"/>
    </location>
</feature>
<evidence type="ECO:0000313" key="3">
    <source>
        <dbReference type="EMBL" id="KAK8853443.1"/>
    </source>
</evidence>
<dbReference type="PANTHER" id="PTHR21032:SF0">
    <property type="entry name" value="G PATCH DOMAIN-CONTAINING PROTEIN 11"/>
    <property type="match status" value="1"/>
</dbReference>
<proteinExistence type="predicted"/>
<evidence type="ECO:0000259" key="2">
    <source>
        <dbReference type="PROSITE" id="PS50174"/>
    </source>
</evidence>
<dbReference type="KEGG" id="kne:92181407"/>
<feature type="region of interest" description="Disordered" evidence="1">
    <location>
        <begin position="85"/>
        <end position="266"/>
    </location>
</feature>
<dbReference type="InterPro" id="IPR025239">
    <property type="entry name" value="DUF4187"/>
</dbReference>